<dbReference type="AlphaFoldDB" id="A0A0C2VF38"/>
<proteinExistence type="predicted"/>
<evidence type="ECO:0008006" key="3">
    <source>
        <dbReference type="Google" id="ProtNLM"/>
    </source>
</evidence>
<gene>
    <name evidence="1" type="ORF">KR50_35440</name>
</gene>
<dbReference type="PANTHER" id="PTHR37036:SF2">
    <property type="entry name" value="DUF1861 FAMILY PROTEIN"/>
    <property type="match status" value="1"/>
</dbReference>
<dbReference type="EMBL" id="JXRR01000022">
    <property type="protein sequence ID" value="KIL43141.1"/>
    <property type="molecule type" value="Genomic_DNA"/>
</dbReference>
<keyword evidence="2" id="KW-1185">Reference proteome</keyword>
<name>A0A0C2VF38_9BACL</name>
<evidence type="ECO:0000313" key="2">
    <source>
        <dbReference type="Proteomes" id="UP000031972"/>
    </source>
</evidence>
<sequence>MSTTVKTCAVLLEEFRKKEQPTHPKKLLFSGVENRDLYNIAAPFEDAGESVIAGRVEARDSEESEVYFFVERDGEWVPRKNASVLKLQDPFWTRIAGELVLGGVETFPHPTLENALGWRTVFYKGTSVDELKAFASGPDGMKDLRLVELKEGAIGVLTRPQGDKGGRGKIGFTVISSLDELTHKVIEEAPLLEGQFAEGEWGGANEVHVLSNGLLGVLGHIASFDEEGNRHYYPMIFCLDPQTNQTTEIELIAARSNFLEGAAKRPDLVDVVFSGGLVRLTNGSAQLFVGTSDAEAQQILIPDPFLPYERKDRII</sequence>
<dbReference type="InterPro" id="IPR015045">
    <property type="entry name" value="MPT-1-like_LmxM"/>
</dbReference>
<dbReference type="OrthoDB" id="7544904at2"/>
<dbReference type="Pfam" id="PF08950">
    <property type="entry name" value="DUF1861"/>
    <property type="match status" value="1"/>
</dbReference>
<comment type="caution">
    <text evidence="1">The sequence shown here is derived from an EMBL/GenBank/DDBJ whole genome shotgun (WGS) entry which is preliminary data.</text>
</comment>
<dbReference type="Proteomes" id="UP000031972">
    <property type="component" value="Unassembled WGS sequence"/>
</dbReference>
<accession>A0A0C2VF38</accession>
<dbReference type="Gene3D" id="2.115.10.20">
    <property type="entry name" value="Glycosyl hydrolase domain, family 43"/>
    <property type="match status" value="1"/>
</dbReference>
<evidence type="ECO:0000313" key="1">
    <source>
        <dbReference type="EMBL" id="KIL43141.1"/>
    </source>
</evidence>
<dbReference type="PATRIC" id="fig|220754.4.peg.3556"/>
<dbReference type="SUPFAM" id="SSF75005">
    <property type="entry name" value="Arabinanase/levansucrase/invertase"/>
    <property type="match status" value="1"/>
</dbReference>
<protein>
    <recommendedName>
        <fullName evidence="3">DUF1861 family protein</fullName>
    </recommendedName>
</protein>
<organism evidence="1 2">
    <name type="scientific">Jeotgalibacillus campisalis</name>
    <dbReference type="NCBI Taxonomy" id="220754"/>
    <lineage>
        <taxon>Bacteria</taxon>
        <taxon>Bacillati</taxon>
        <taxon>Bacillota</taxon>
        <taxon>Bacilli</taxon>
        <taxon>Bacillales</taxon>
        <taxon>Caryophanaceae</taxon>
        <taxon>Jeotgalibacillus</taxon>
    </lineage>
</organism>
<dbReference type="RefSeq" id="WP_041061450.1">
    <property type="nucleotide sequence ID" value="NZ_JXRR01000022.1"/>
</dbReference>
<reference evidence="1 2" key="1">
    <citation type="submission" date="2015-01" db="EMBL/GenBank/DDBJ databases">
        <title>Jeotgalibacillus campisalis genome sequencing.</title>
        <authorList>
            <person name="Goh K.M."/>
            <person name="Chan K.-G."/>
            <person name="Yaakop A.S."/>
            <person name="Ee R."/>
            <person name="Gan H.M."/>
            <person name="Chan C.S."/>
        </authorList>
    </citation>
    <scope>NUCLEOTIDE SEQUENCE [LARGE SCALE GENOMIC DNA]</scope>
    <source>
        <strain evidence="1 2">SF-57</strain>
    </source>
</reference>
<dbReference type="PANTHER" id="PTHR37036">
    <property type="match status" value="1"/>
</dbReference>
<dbReference type="InterPro" id="IPR023296">
    <property type="entry name" value="Glyco_hydro_beta-prop_sf"/>
</dbReference>